<dbReference type="Gene3D" id="3.90.640.10">
    <property type="entry name" value="Actin, Chain A, domain 4"/>
    <property type="match status" value="1"/>
</dbReference>
<evidence type="ECO:0000256" key="3">
    <source>
        <dbReference type="ARBA" id="ARBA00022741"/>
    </source>
</evidence>
<dbReference type="InterPro" id="IPR043129">
    <property type="entry name" value="ATPase_NBD"/>
</dbReference>
<keyword evidence="9" id="KW-1185">Reference proteome</keyword>
<dbReference type="PROSITE" id="PS00297">
    <property type="entry name" value="HSP70_1"/>
    <property type="match status" value="1"/>
</dbReference>
<comment type="caution">
    <text evidence="8">The sequence shown here is derived from an EMBL/GenBank/DDBJ whole genome shotgun (WGS) entry which is preliminary data.</text>
</comment>
<dbReference type="AlphaFoldDB" id="A0A7C9RQ38"/>
<protein>
    <submittedName>
        <fullName evidence="8">Hsp70 family protein</fullName>
    </submittedName>
</protein>
<dbReference type="InterPro" id="IPR029047">
    <property type="entry name" value="HSP70_peptide-bd_sf"/>
</dbReference>
<keyword evidence="5" id="KW-0346">Stress response</keyword>
<dbReference type="Pfam" id="PF00012">
    <property type="entry name" value="HSP70"/>
    <property type="match status" value="1"/>
</dbReference>
<evidence type="ECO:0000256" key="6">
    <source>
        <dbReference type="ARBA" id="ARBA00023186"/>
    </source>
</evidence>
<dbReference type="SUPFAM" id="SSF53067">
    <property type="entry name" value="Actin-like ATPase domain"/>
    <property type="match status" value="2"/>
</dbReference>
<dbReference type="EMBL" id="JAAMPJ010000003">
    <property type="protein sequence ID" value="NGY60108.1"/>
    <property type="molecule type" value="Genomic_DNA"/>
</dbReference>
<dbReference type="Proteomes" id="UP000481360">
    <property type="component" value="Unassembled WGS sequence"/>
</dbReference>
<dbReference type="FunFam" id="3.30.420.40:FF:000071">
    <property type="entry name" value="Molecular chaperone DnaK"/>
    <property type="match status" value="1"/>
</dbReference>
<keyword evidence="3 7" id="KW-0547">Nucleotide-binding</keyword>
<dbReference type="InterPro" id="IPR018181">
    <property type="entry name" value="Heat_shock_70_CS"/>
</dbReference>
<keyword evidence="2" id="KW-0597">Phosphoprotein</keyword>
<keyword evidence="6" id="KW-0143">Chaperone</keyword>
<gene>
    <name evidence="8" type="ORF">G7043_14360</name>
</gene>
<dbReference type="InterPro" id="IPR013126">
    <property type="entry name" value="Hsp_70_fam"/>
</dbReference>
<keyword evidence="4 7" id="KW-0067">ATP-binding</keyword>
<dbReference type="PROSITE" id="PS01036">
    <property type="entry name" value="HSP70_3"/>
    <property type="match status" value="1"/>
</dbReference>
<dbReference type="FunFam" id="3.90.640.10:FF:000003">
    <property type="entry name" value="Molecular chaperone DnaK"/>
    <property type="match status" value="1"/>
</dbReference>
<dbReference type="PANTHER" id="PTHR19375">
    <property type="entry name" value="HEAT SHOCK PROTEIN 70KDA"/>
    <property type="match status" value="1"/>
</dbReference>
<dbReference type="PRINTS" id="PR00301">
    <property type="entry name" value="HEATSHOCK70"/>
</dbReference>
<accession>A0A7C9RQ38</accession>
<dbReference type="Gene3D" id="2.60.34.10">
    <property type="entry name" value="Substrate Binding Domain Of DNAk, Chain A, domain 1"/>
    <property type="match status" value="1"/>
</dbReference>
<dbReference type="Gene3D" id="3.30.420.40">
    <property type="match status" value="2"/>
</dbReference>
<dbReference type="GO" id="GO:0005524">
    <property type="term" value="F:ATP binding"/>
    <property type="evidence" value="ECO:0007669"/>
    <property type="project" value="UniProtKB-KW"/>
</dbReference>
<proteinExistence type="inferred from homology"/>
<evidence type="ECO:0000256" key="2">
    <source>
        <dbReference type="ARBA" id="ARBA00022553"/>
    </source>
</evidence>
<evidence type="ECO:0000256" key="5">
    <source>
        <dbReference type="ARBA" id="ARBA00023016"/>
    </source>
</evidence>
<evidence type="ECO:0000256" key="4">
    <source>
        <dbReference type="ARBA" id="ARBA00022840"/>
    </source>
</evidence>
<reference evidence="8 9" key="1">
    <citation type="submission" date="2020-03" db="EMBL/GenBank/DDBJ databases">
        <title>Isolation and identification of active actinomycetes.</title>
        <authorList>
            <person name="Sun X."/>
        </authorList>
    </citation>
    <scope>NUCLEOTIDE SEQUENCE [LARGE SCALE GENOMIC DNA]</scope>
    <source>
        <strain evidence="8 9">NEAU-D13</strain>
    </source>
</reference>
<dbReference type="SUPFAM" id="SSF100920">
    <property type="entry name" value="Heat shock protein 70kD (HSP70), peptide-binding domain"/>
    <property type="match status" value="1"/>
</dbReference>
<sequence length="502" mass="53692">MGHLIGIDLGTTFSAVAVMGELGRPEIITNREGENITPSVVLFQSDTTLVGTMAKRSAAMAPLDTVQFVKRAMGDATWRFETTDGVAFRPEEISALIIKRLKEDAELHLGGPVDQAVITVPAYFDDGARRATKDAGTIAGLTVHRVLNEPTAAALAYGLDTADAGTVLVYDLGGGTFDVTVMRIEDREFTTVATNGDRNLGGFDWDNALMNLLNARFQELGGPDLLDDDHTEADLREKAETAKRALTTIQKTKVVLSAGGTTKTVEVTRQDFEEATSSLLSRTRDLTAIVLEDAGLSWSDVDTVLLAGGSTRMPMVREMVESFSGKKPERAVNPDEVVALGAAVQAHIVDVERTGTKSALPAITIRDVTSQGLGILARADTGGMENVVIIAPNTRIPAKHTDSFRTVSDNQTEIRVSVTQGDDADPSFVKVLGEQVLPIPAHPAGAPVDVTFAYDIDQTVFIEVADLTTNRSLGTFEVHDVSNMDSAEKDLATGKIRALEVS</sequence>
<comment type="similarity">
    <text evidence="1 7">Belongs to the heat shock protein 70 family.</text>
</comment>
<evidence type="ECO:0000256" key="7">
    <source>
        <dbReference type="RuleBase" id="RU003322"/>
    </source>
</evidence>
<organism evidence="8 9">
    <name type="scientific">Lentzea alba</name>
    <dbReference type="NCBI Taxonomy" id="2714351"/>
    <lineage>
        <taxon>Bacteria</taxon>
        <taxon>Bacillati</taxon>
        <taxon>Actinomycetota</taxon>
        <taxon>Actinomycetes</taxon>
        <taxon>Pseudonocardiales</taxon>
        <taxon>Pseudonocardiaceae</taxon>
        <taxon>Lentzea</taxon>
    </lineage>
</organism>
<name>A0A7C9RQ38_9PSEU</name>
<evidence type="ECO:0000256" key="1">
    <source>
        <dbReference type="ARBA" id="ARBA00007381"/>
    </source>
</evidence>
<evidence type="ECO:0000313" key="8">
    <source>
        <dbReference type="EMBL" id="NGY60108.1"/>
    </source>
</evidence>
<dbReference type="GO" id="GO:0140662">
    <property type="term" value="F:ATP-dependent protein folding chaperone"/>
    <property type="evidence" value="ECO:0007669"/>
    <property type="project" value="InterPro"/>
</dbReference>
<dbReference type="PROSITE" id="PS00329">
    <property type="entry name" value="HSP70_2"/>
    <property type="match status" value="1"/>
</dbReference>
<evidence type="ECO:0000313" key="9">
    <source>
        <dbReference type="Proteomes" id="UP000481360"/>
    </source>
</evidence>